<reference evidence="12" key="1">
    <citation type="submission" date="2020-06" db="EMBL/GenBank/DDBJ databases">
        <title>Legume-microbial interactions unlock mineral nutrients during tropical forest succession.</title>
        <authorList>
            <person name="Epihov D.Z."/>
        </authorList>
    </citation>
    <scope>NUCLEOTIDE SEQUENCE [LARGE SCALE GENOMIC DNA]</scope>
    <source>
        <strain evidence="12">Pan2503</strain>
    </source>
</reference>
<dbReference type="InterPro" id="IPR036251">
    <property type="entry name" value="Arg_repress_C_sf"/>
</dbReference>
<dbReference type="Gene3D" id="1.10.10.10">
    <property type="entry name" value="Winged helix-like DNA-binding domain superfamily/Winged helix DNA-binding domain"/>
    <property type="match status" value="1"/>
</dbReference>
<dbReference type="InterPro" id="IPR001669">
    <property type="entry name" value="Arg_repress"/>
</dbReference>
<evidence type="ECO:0000256" key="6">
    <source>
        <dbReference type="ARBA" id="ARBA00023015"/>
    </source>
</evidence>
<keyword evidence="9" id="KW-0678">Repressor</keyword>
<evidence type="ECO:0000256" key="7">
    <source>
        <dbReference type="ARBA" id="ARBA00023125"/>
    </source>
</evidence>
<keyword evidence="9" id="KW-0028">Amino-acid biosynthesis</keyword>
<dbReference type="InterPro" id="IPR020900">
    <property type="entry name" value="Arg_repress_DNA-bd"/>
</dbReference>
<dbReference type="GO" id="GO:1900079">
    <property type="term" value="P:regulation of arginine biosynthetic process"/>
    <property type="evidence" value="ECO:0007669"/>
    <property type="project" value="UniProtKB-UniRule"/>
</dbReference>
<evidence type="ECO:0000313" key="12">
    <source>
        <dbReference type="EMBL" id="MBA0084646.1"/>
    </source>
</evidence>
<evidence type="ECO:0000313" key="13">
    <source>
        <dbReference type="Proteomes" id="UP000567293"/>
    </source>
</evidence>
<evidence type="ECO:0000256" key="3">
    <source>
        <dbReference type="ARBA" id="ARBA00008316"/>
    </source>
</evidence>
<dbReference type="SUPFAM" id="SSF46785">
    <property type="entry name" value="Winged helix' DNA-binding domain"/>
    <property type="match status" value="1"/>
</dbReference>
<accession>A0A7V8SW95</accession>
<feature type="domain" description="Arginine repressor C-terminal" evidence="11">
    <location>
        <begin position="79"/>
        <end position="145"/>
    </location>
</feature>
<dbReference type="PRINTS" id="PR01467">
    <property type="entry name" value="ARGREPRESSOR"/>
</dbReference>
<dbReference type="GO" id="GO:0003677">
    <property type="term" value="F:DNA binding"/>
    <property type="evidence" value="ECO:0007669"/>
    <property type="project" value="UniProtKB-KW"/>
</dbReference>
<organism evidence="12 13">
    <name type="scientific">Candidatus Acidiferrum panamense</name>
    <dbReference type="NCBI Taxonomy" id="2741543"/>
    <lineage>
        <taxon>Bacteria</taxon>
        <taxon>Pseudomonadati</taxon>
        <taxon>Acidobacteriota</taxon>
        <taxon>Terriglobia</taxon>
        <taxon>Candidatus Acidiferrales</taxon>
        <taxon>Candidatus Acidiferrum</taxon>
    </lineage>
</organism>
<keyword evidence="6 9" id="KW-0805">Transcription regulation</keyword>
<proteinExistence type="inferred from homology"/>
<comment type="function">
    <text evidence="9">Regulates arginine biosynthesis genes.</text>
</comment>
<dbReference type="Pfam" id="PF01316">
    <property type="entry name" value="Arg_repressor"/>
    <property type="match status" value="1"/>
</dbReference>
<keyword evidence="8 9" id="KW-0804">Transcription</keyword>
<evidence type="ECO:0000256" key="8">
    <source>
        <dbReference type="ARBA" id="ARBA00023163"/>
    </source>
</evidence>
<keyword evidence="5 9" id="KW-0963">Cytoplasm</keyword>
<sequence>MGTGKTFRHGQILRLVNGERIGNQEELRRRLAAQKMRVTQATLSRDLQELHLVKTQEGYKQASALPEEPTPLPPLARALAEFLLDIRPAENLLVLKTPPSGAQPLAAAVDAAKFAEIAGTIAGDDTVLIITTTRKTRESLQRTIEALVK</sequence>
<dbReference type="InterPro" id="IPR036390">
    <property type="entry name" value="WH_DNA-bd_sf"/>
</dbReference>
<evidence type="ECO:0000256" key="2">
    <source>
        <dbReference type="ARBA" id="ARBA00005040"/>
    </source>
</evidence>
<evidence type="ECO:0000259" key="10">
    <source>
        <dbReference type="Pfam" id="PF01316"/>
    </source>
</evidence>
<dbReference type="EMBL" id="JACDQQ010000649">
    <property type="protein sequence ID" value="MBA0084646.1"/>
    <property type="molecule type" value="Genomic_DNA"/>
</dbReference>
<evidence type="ECO:0000256" key="9">
    <source>
        <dbReference type="HAMAP-Rule" id="MF_00173"/>
    </source>
</evidence>
<dbReference type="GO" id="GO:0006526">
    <property type="term" value="P:L-arginine biosynthetic process"/>
    <property type="evidence" value="ECO:0007669"/>
    <property type="project" value="UniProtKB-UniPathway"/>
</dbReference>
<dbReference type="GO" id="GO:0051259">
    <property type="term" value="P:protein complex oligomerization"/>
    <property type="evidence" value="ECO:0007669"/>
    <property type="project" value="InterPro"/>
</dbReference>
<evidence type="ECO:0000259" key="11">
    <source>
        <dbReference type="Pfam" id="PF02863"/>
    </source>
</evidence>
<comment type="similarity">
    <text evidence="3 9">Belongs to the ArgR family.</text>
</comment>
<dbReference type="InterPro" id="IPR036388">
    <property type="entry name" value="WH-like_DNA-bd_sf"/>
</dbReference>
<protein>
    <recommendedName>
        <fullName evidence="4 9">Arginine repressor</fullName>
    </recommendedName>
</protein>
<keyword evidence="13" id="KW-1185">Reference proteome</keyword>
<evidence type="ECO:0000256" key="4">
    <source>
        <dbReference type="ARBA" id="ARBA00021148"/>
    </source>
</evidence>
<keyword evidence="7 9" id="KW-0238">DNA-binding</keyword>
<dbReference type="PANTHER" id="PTHR34471:SF1">
    <property type="entry name" value="ARGININE REPRESSOR"/>
    <property type="match status" value="1"/>
</dbReference>
<name>A0A7V8SW95_9BACT</name>
<dbReference type="GO" id="GO:0003700">
    <property type="term" value="F:DNA-binding transcription factor activity"/>
    <property type="evidence" value="ECO:0007669"/>
    <property type="project" value="UniProtKB-UniRule"/>
</dbReference>
<dbReference type="Gene3D" id="3.30.1360.40">
    <property type="match status" value="1"/>
</dbReference>
<dbReference type="AlphaFoldDB" id="A0A7V8SW95"/>
<dbReference type="GO" id="GO:0005737">
    <property type="term" value="C:cytoplasm"/>
    <property type="evidence" value="ECO:0007669"/>
    <property type="project" value="UniProtKB-SubCell"/>
</dbReference>
<gene>
    <name evidence="9" type="primary">argR</name>
    <name evidence="12" type="ORF">HRJ53_06605</name>
</gene>
<feature type="domain" description="Arginine repressor DNA-binding" evidence="10">
    <location>
        <begin position="5"/>
        <end position="60"/>
    </location>
</feature>
<dbReference type="HAMAP" id="MF_00173">
    <property type="entry name" value="Arg_repressor"/>
    <property type="match status" value="1"/>
</dbReference>
<dbReference type="Pfam" id="PF02863">
    <property type="entry name" value="Arg_repressor_C"/>
    <property type="match status" value="1"/>
</dbReference>
<dbReference type="InterPro" id="IPR020899">
    <property type="entry name" value="Arg_repress_C"/>
</dbReference>
<dbReference type="Proteomes" id="UP000567293">
    <property type="component" value="Unassembled WGS sequence"/>
</dbReference>
<dbReference type="SUPFAM" id="SSF55252">
    <property type="entry name" value="C-terminal domain of arginine repressor"/>
    <property type="match status" value="1"/>
</dbReference>
<comment type="caution">
    <text evidence="12">The sequence shown here is derived from an EMBL/GenBank/DDBJ whole genome shotgun (WGS) entry which is preliminary data.</text>
</comment>
<keyword evidence="9" id="KW-0055">Arginine biosynthesis</keyword>
<comment type="pathway">
    <text evidence="2 9">Amino-acid biosynthesis; L-arginine biosynthesis [regulation].</text>
</comment>
<dbReference type="UniPathway" id="UPA00068"/>
<evidence type="ECO:0000256" key="1">
    <source>
        <dbReference type="ARBA" id="ARBA00004496"/>
    </source>
</evidence>
<evidence type="ECO:0000256" key="5">
    <source>
        <dbReference type="ARBA" id="ARBA00022490"/>
    </source>
</evidence>
<dbReference type="PANTHER" id="PTHR34471">
    <property type="entry name" value="ARGININE REPRESSOR"/>
    <property type="match status" value="1"/>
</dbReference>
<comment type="subcellular location">
    <subcellularLocation>
        <location evidence="1 9">Cytoplasm</location>
    </subcellularLocation>
</comment>
<dbReference type="GO" id="GO:0034618">
    <property type="term" value="F:arginine binding"/>
    <property type="evidence" value="ECO:0007669"/>
    <property type="project" value="InterPro"/>
</dbReference>